<feature type="domain" description="Photolyase/cryptochrome alpha/beta" evidence="7">
    <location>
        <begin position="4"/>
        <end position="133"/>
    </location>
</feature>
<feature type="binding site" evidence="5">
    <location>
        <position position="211"/>
    </location>
    <ligand>
        <name>FAD</name>
        <dbReference type="ChEBI" id="CHEBI:57692"/>
    </ligand>
</feature>
<dbReference type="PROSITE" id="PS51645">
    <property type="entry name" value="PHR_CRY_ALPHA_BETA"/>
    <property type="match status" value="1"/>
</dbReference>
<keyword evidence="3 5" id="KW-0274">FAD</keyword>
<dbReference type="GO" id="GO:0009416">
    <property type="term" value="P:response to light stimulus"/>
    <property type="evidence" value="ECO:0007669"/>
    <property type="project" value="TreeGrafter"/>
</dbReference>
<dbReference type="GO" id="GO:0006139">
    <property type="term" value="P:nucleobase-containing compound metabolic process"/>
    <property type="evidence" value="ECO:0007669"/>
    <property type="project" value="UniProtKB-ARBA"/>
</dbReference>
<dbReference type="GO" id="GO:0003677">
    <property type="term" value="F:DNA binding"/>
    <property type="evidence" value="ECO:0007669"/>
    <property type="project" value="TreeGrafter"/>
</dbReference>
<dbReference type="GO" id="GO:0003904">
    <property type="term" value="F:deoxyribodipyrimidine photo-lyase activity"/>
    <property type="evidence" value="ECO:0007669"/>
    <property type="project" value="TreeGrafter"/>
</dbReference>
<dbReference type="InterPro" id="IPR006050">
    <property type="entry name" value="DNA_photolyase_N"/>
</dbReference>
<sequence length="526" mass="58328">MAASTALVWLKRDLRLHDHAPLARAAAFERAAAVFFIEPDWLASPEFDPQHLRFVLQSLQGLRLRLHRRALPLHVRVAPAVEGLAALQRELGVTHLLSHEETGPGWTYARDLAVAAWCRQAGVAWTELPQHGVVRRLRSRNGWAGQWQARMDADEAPVPVGWSPAGDFPTEPLSTPEALGVAPDARAGQVGGERAALATLDDFLMRRGHDYRRAMSSPLSAEAGCSRLSPHLAWGTLSLRRAHQATEARIAEAQLLGERGWAYALRGFAGRLRWHCHFMQKLEDEPAIEHRAFVPAFDGLRPGDAAPFTESDQARFEAWATGHTGWPMVDACMRSLNATGWLNFRMRAMLVSVASYPLWLHWRPTGLHLARQFLDFEAGIHWSQMQMQSGTTGINTLRIYSPTKQALDQDPDGVFIRRWVPELAGVPLPHLATPWRMDAATQRASGCVIGTHYPAPLVDERSAIRAAKDAMWTERRRPEARAQADGVQEKHGSRKSGLPNTTKARRAKAALAPATPSTPSPQGELF</sequence>
<evidence type="ECO:0000313" key="9">
    <source>
        <dbReference type="Proteomes" id="UP000288587"/>
    </source>
</evidence>
<accession>A0A3S2UW11</accession>
<dbReference type="InterPro" id="IPR018394">
    <property type="entry name" value="DNA_photolyase_1_CS_C"/>
</dbReference>
<dbReference type="PANTHER" id="PTHR11455:SF9">
    <property type="entry name" value="CRYPTOCHROME CIRCADIAN CLOCK 5 ISOFORM X1"/>
    <property type="match status" value="1"/>
</dbReference>
<evidence type="ECO:0000259" key="7">
    <source>
        <dbReference type="PROSITE" id="PS51645"/>
    </source>
</evidence>
<dbReference type="OrthoDB" id="9772484at2"/>
<dbReference type="SUPFAM" id="SSF52425">
    <property type="entry name" value="Cryptochrome/photolyase, N-terminal domain"/>
    <property type="match status" value="1"/>
</dbReference>
<dbReference type="SUPFAM" id="SSF48173">
    <property type="entry name" value="Cryptochrome/photolyase FAD-binding domain"/>
    <property type="match status" value="1"/>
</dbReference>
<comment type="caution">
    <text evidence="8">The sequence shown here is derived from an EMBL/GenBank/DDBJ whole genome shotgun (WGS) entry which is preliminary data.</text>
</comment>
<evidence type="ECO:0000256" key="3">
    <source>
        <dbReference type="ARBA" id="ARBA00022827"/>
    </source>
</evidence>
<dbReference type="GO" id="GO:0006950">
    <property type="term" value="P:response to stress"/>
    <property type="evidence" value="ECO:0007669"/>
    <property type="project" value="UniProtKB-ARBA"/>
</dbReference>
<feature type="compositionally biased region" description="Basic and acidic residues" evidence="6">
    <location>
        <begin position="470"/>
        <end position="491"/>
    </location>
</feature>
<feature type="region of interest" description="Disordered" evidence="6">
    <location>
        <begin position="470"/>
        <end position="526"/>
    </location>
</feature>
<evidence type="ECO:0000313" key="8">
    <source>
        <dbReference type="EMBL" id="RVT86186.1"/>
    </source>
</evidence>
<evidence type="ECO:0000256" key="2">
    <source>
        <dbReference type="ARBA" id="ARBA00022630"/>
    </source>
</evidence>
<dbReference type="AlphaFoldDB" id="A0A3S2UW11"/>
<organism evidence="8 9">
    <name type="scientific">Inhella crocodyli</name>
    <dbReference type="NCBI Taxonomy" id="2499851"/>
    <lineage>
        <taxon>Bacteria</taxon>
        <taxon>Pseudomonadati</taxon>
        <taxon>Pseudomonadota</taxon>
        <taxon>Betaproteobacteria</taxon>
        <taxon>Burkholderiales</taxon>
        <taxon>Sphaerotilaceae</taxon>
        <taxon>Inhella</taxon>
    </lineage>
</organism>
<dbReference type="Proteomes" id="UP000288587">
    <property type="component" value="Unassembled WGS sequence"/>
</dbReference>
<dbReference type="InterPro" id="IPR036134">
    <property type="entry name" value="Crypto/Photolyase_FAD-like_sf"/>
</dbReference>
<comment type="cofactor">
    <cofactor evidence="1">
        <name>(6R)-5,10-methylene-5,6,7,8-tetrahydrofolate</name>
        <dbReference type="ChEBI" id="CHEBI:15636"/>
    </cofactor>
</comment>
<evidence type="ECO:0000256" key="6">
    <source>
        <dbReference type="SAM" id="MobiDB-lite"/>
    </source>
</evidence>
<keyword evidence="9" id="KW-1185">Reference proteome</keyword>
<dbReference type="Gene3D" id="1.25.40.80">
    <property type="match status" value="1"/>
</dbReference>
<dbReference type="InterPro" id="IPR036155">
    <property type="entry name" value="Crypto/Photolyase_N_sf"/>
</dbReference>
<keyword evidence="4" id="KW-0157">Chromophore</keyword>
<dbReference type="EMBL" id="SACM01000002">
    <property type="protein sequence ID" value="RVT86186.1"/>
    <property type="molecule type" value="Genomic_DNA"/>
</dbReference>
<dbReference type="Pfam" id="PF03441">
    <property type="entry name" value="FAD_binding_7"/>
    <property type="match status" value="1"/>
</dbReference>
<name>A0A3S2UW11_9BURK</name>
<proteinExistence type="predicted"/>
<dbReference type="InterPro" id="IPR005101">
    <property type="entry name" value="Cryptochr/Photolyase_FAD-bd"/>
</dbReference>
<protein>
    <submittedName>
        <fullName evidence="8">Deoxyribodipyrimidine photo-lyase/cryptochrome family protein</fullName>
    </submittedName>
</protein>
<dbReference type="Pfam" id="PF00875">
    <property type="entry name" value="DNA_photolyase"/>
    <property type="match status" value="1"/>
</dbReference>
<comment type="cofactor">
    <cofactor evidence="5">
        <name>FAD</name>
        <dbReference type="ChEBI" id="CHEBI:57692"/>
    </cofactor>
    <text evidence="5">Binds 1 FAD per subunit.</text>
</comment>
<reference evidence="8 9" key="1">
    <citation type="submission" date="2019-01" db="EMBL/GenBank/DDBJ databases">
        <authorList>
            <person name="Chen W.-M."/>
        </authorList>
    </citation>
    <scope>NUCLEOTIDE SEQUENCE [LARGE SCALE GENOMIC DNA]</scope>
    <source>
        <strain evidence="8 9">CCP-18</strain>
    </source>
</reference>
<evidence type="ECO:0000256" key="1">
    <source>
        <dbReference type="ARBA" id="ARBA00001932"/>
    </source>
</evidence>
<feature type="compositionally biased region" description="Low complexity" evidence="6">
    <location>
        <begin position="509"/>
        <end position="526"/>
    </location>
</feature>
<dbReference type="InterPro" id="IPR014729">
    <property type="entry name" value="Rossmann-like_a/b/a_fold"/>
</dbReference>
<dbReference type="GO" id="GO:0071949">
    <property type="term" value="F:FAD binding"/>
    <property type="evidence" value="ECO:0007669"/>
    <property type="project" value="TreeGrafter"/>
</dbReference>
<dbReference type="PANTHER" id="PTHR11455">
    <property type="entry name" value="CRYPTOCHROME"/>
    <property type="match status" value="1"/>
</dbReference>
<evidence type="ECO:0000256" key="4">
    <source>
        <dbReference type="ARBA" id="ARBA00022991"/>
    </source>
</evidence>
<evidence type="ECO:0000256" key="5">
    <source>
        <dbReference type="PIRSR" id="PIRSR602081-1"/>
    </source>
</evidence>
<feature type="binding site" evidence="5">
    <location>
        <position position="268"/>
    </location>
    <ligand>
        <name>FAD</name>
        <dbReference type="ChEBI" id="CHEBI:57692"/>
    </ligand>
</feature>
<keyword evidence="2 5" id="KW-0285">Flavoprotein</keyword>
<gene>
    <name evidence="8" type="ORF">EOD73_09125</name>
</gene>
<dbReference type="PROSITE" id="PS00394">
    <property type="entry name" value="DNA_PHOTOLYASES_1_1"/>
    <property type="match status" value="1"/>
</dbReference>
<keyword evidence="8" id="KW-0456">Lyase</keyword>
<dbReference type="RefSeq" id="WP_127682681.1">
    <property type="nucleotide sequence ID" value="NZ_SACM01000002.1"/>
</dbReference>
<dbReference type="Gene3D" id="3.40.50.620">
    <property type="entry name" value="HUPs"/>
    <property type="match status" value="1"/>
</dbReference>
<dbReference type="InterPro" id="IPR002081">
    <property type="entry name" value="Cryptochrome/DNA_photolyase_1"/>
</dbReference>
<dbReference type="Gene3D" id="1.10.579.10">
    <property type="entry name" value="DNA Cyclobutane Dipyrimidine Photolyase, subunit A, domain 3"/>
    <property type="match status" value="1"/>
</dbReference>